<evidence type="ECO:0000313" key="2">
    <source>
        <dbReference type="EMBL" id="MBW81475.1"/>
    </source>
</evidence>
<reference evidence="2" key="1">
    <citation type="submission" date="2018-02" db="EMBL/GenBank/DDBJ databases">
        <title>Rhizophora mucronata_Transcriptome.</title>
        <authorList>
            <person name="Meera S.P."/>
            <person name="Sreeshan A."/>
            <person name="Augustine A."/>
        </authorList>
    </citation>
    <scope>NUCLEOTIDE SEQUENCE</scope>
    <source>
        <tissue evidence="2">Leaf</tissue>
    </source>
</reference>
<feature type="compositionally biased region" description="Basic and acidic residues" evidence="1">
    <location>
        <begin position="1"/>
        <end position="12"/>
    </location>
</feature>
<evidence type="ECO:0000256" key="1">
    <source>
        <dbReference type="SAM" id="MobiDB-lite"/>
    </source>
</evidence>
<feature type="region of interest" description="Disordered" evidence="1">
    <location>
        <begin position="1"/>
        <end position="29"/>
    </location>
</feature>
<accession>A0A2P2IJT1</accession>
<sequence length="29" mass="3376">MKQLSGDREKRNKPAQKFQDQFLLSSHAS</sequence>
<dbReference type="AlphaFoldDB" id="A0A2P2IJT1"/>
<dbReference type="EMBL" id="GGEC01000992">
    <property type="protein sequence ID" value="MBW81475.1"/>
    <property type="molecule type" value="Transcribed_RNA"/>
</dbReference>
<feature type="compositionally biased region" description="Polar residues" evidence="1">
    <location>
        <begin position="18"/>
        <end position="29"/>
    </location>
</feature>
<organism evidence="2">
    <name type="scientific">Rhizophora mucronata</name>
    <name type="common">Asiatic mangrove</name>
    <dbReference type="NCBI Taxonomy" id="61149"/>
    <lineage>
        <taxon>Eukaryota</taxon>
        <taxon>Viridiplantae</taxon>
        <taxon>Streptophyta</taxon>
        <taxon>Embryophyta</taxon>
        <taxon>Tracheophyta</taxon>
        <taxon>Spermatophyta</taxon>
        <taxon>Magnoliopsida</taxon>
        <taxon>eudicotyledons</taxon>
        <taxon>Gunneridae</taxon>
        <taxon>Pentapetalae</taxon>
        <taxon>rosids</taxon>
        <taxon>fabids</taxon>
        <taxon>Malpighiales</taxon>
        <taxon>Rhizophoraceae</taxon>
        <taxon>Rhizophora</taxon>
    </lineage>
</organism>
<protein>
    <submittedName>
        <fullName evidence="2">Uncharacterized protein</fullName>
    </submittedName>
</protein>
<proteinExistence type="predicted"/>
<name>A0A2P2IJT1_RHIMU</name>